<comment type="subcellular location">
    <subcellularLocation>
        <location evidence="1">Membrane</location>
        <topology evidence="1">Multi-pass membrane protein</topology>
    </subcellularLocation>
</comment>
<evidence type="ECO:0000256" key="5">
    <source>
        <dbReference type="SAM" id="Phobius"/>
    </source>
</evidence>
<reference evidence="7 8" key="1">
    <citation type="submission" date="2016-10" db="EMBL/GenBank/DDBJ databases">
        <authorList>
            <person name="de Groot N.N."/>
        </authorList>
    </citation>
    <scope>NUCLEOTIDE SEQUENCE [LARGE SCALE GENOMIC DNA]</scope>
    <source>
        <strain evidence="7 8">CGMCC 1.7031</strain>
    </source>
</reference>
<feature type="transmembrane region" description="Helical" evidence="5">
    <location>
        <begin position="90"/>
        <end position="112"/>
    </location>
</feature>
<name>A0A1G5JBS7_9FLAO</name>
<dbReference type="GO" id="GO:0016874">
    <property type="term" value="F:ligase activity"/>
    <property type="evidence" value="ECO:0007669"/>
    <property type="project" value="UniProtKB-KW"/>
</dbReference>
<keyword evidence="4 5" id="KW-0472">Membrane</keyword>
<dbReference type="OrthoDB" id="1093278at2"/>
<feature type="transmembrane region" description="Helical" evidence="5">
    <location>
        <begin position="294"/>
        <end position="316"/>
    </location>
</feature>
<dbReference type="STRING" id="490189.SAMN02927903_02602"/>
<proteinExistence type="predicted"/>
<organism evidence="7 8">
    <name type="scientific">Flavobacterium caeni</name>
    <dbReference type="NCBI Taxonomy" id="490189"/>
    <lineage>
        <taxon>Bacteria</taxon>
        <taxon>Pseudomonadati</taxon>
        <taxon>Bacteroidota</taxon>
        <taxon>Flavobacteriia</taxon>
        <taxon>Flavobacteriales</taxon>
        <taxon>Flavobacteriaceae</taxon>
        <taxon>Flavobacterium</taxon>
    </lineage>
</organism>
<evidence type="ECO:0000259" key="6">
    <source>
        <dbReference type="Pfam" id="PF04932"/>
    </source>
</evidence>
<dbReference type="Pfam" id="PF04932">
    <property type="entry name" value="Wzy_C"/>
    <property type="match status" value="1"/>
</dbReference>
<dbReference type="InterPro" id="IPR007016">
    <property type="entry name" value="O-antigen_ligase-rel_domated"/>
</dbReference>
<evidence type="ECO:0000256" key="2">
    <source>
        <dbReference type="ARBA" id="ARBA00022692"/>
    </source>
</evidence>
<keyword evidence="8" id="KW-1185">Reference proteome</keyword>
<evidence type="ECO:0000313" key="8">
    <source>
        <dbReference type="Proteomes" id="UP000199354"/>
    </source>
</evidence>
<keyword evidence="3 5" id="KW-1133">Transmembrane helix</keyword>
<evidence type="ECO:0000256" key="1">
    <source>
        <dbReference type="ARBA" id="ARBA00004141"/>
    </source>
</evidence>
<evidence type="ECO:0000256" key="3">
    <source>
        <dbReference type="ARBA" id="ARBA00022989"/>
    </source>
</evidence>
<feature type="domain" description="O-antigen ligase-related" evidence="6">
    <location>
        <begin position="125"/>
        <end position="306"/>
    </location>
</feature>
<feature type="transmembrane region" description="Helical" evidence="5">
    <location>
        <begin position="166"/>
        <end position="182"/>
    </location>
</feature>
<feature type="transmembrane region" description="Helical" evidence="5">
    <location>
        <begin position="57"/>
        <end position="78"/>
    </location>
</feature>
<dbReference type="GO" id="GO:0016020">
    <property type="term" value="C:membrane"/>
    <property type="evidence" value="ECO:0007669"/>
    <property type="project" value="UniProtKB-SubCell"/>
</dbReference>
<sequence length="370" mass="43482">MPIFLYALMVCSLLWTENFEDTKDGLQKEVLFFLMPFVFLGIGPLEHRQVERIFKIFSFSMMLYAVFYIQRAVFNFLATGETRFFFYHDLVSMDLSAIYMSVFASFGMFYFISREQKSKLDQTCTVVLALFIVLLSSKVLIIVNVILFVCYYIYRSKTSSSVKRFTLLTSIGFFIFSFLFIPKIQERFLHEYETAFVDNTVNMEIGDAEHMIYNLSLSQAWNDQQFESNNFLPGTALRVFQIRIFTEMLTEHDIFFTGFGFDASQERIREKVKQYNLFYGNGEFNFHNQYVQTFAEIGIFGLLILLGMICYSLKKAFTTKDFMYIVFSLTMIILFLTDSFLSRQRGIIFFLTLYCIFTTKSGIEGQRKQL</sequence>
<keyword evidence="7" id="KW-0436">Ligase</keyword>
<protein>
    <submittedName>
        <fullName evidence="7">O-Antigen ligase</fullName>
    </submittedName>
</protein>
<dbReference type="RefSeq" id="WP_139149668.1">
    <property type="nucleotide sequence ID" value="NZ_FMVF01000013.1"/>
</dbReference>
<dbReference type="AlphaFoldDB" id="A0A1G5JBS7"/>
<dbReference type="EMBL" id="FMVF01000013">
    <property type="protein sequence ID" value="SCY85410.1"/>
    <property type="molecule type" value="Genomic_DNA"/>
</dbReference>
<evidence type="ECO:0000256" key="4">
    <source>
        <dbReference type="ARBA" id="ARBA00023136"/>
    </source>
</evidence>
<feature type="transmembrane region" description="Helical" evidence="5">
    <location>
        <begin position="322"/>
        <end position="341"/>
    </location>
</feature>
<dbReference type="Proteomes" id="UP000199354">
    <property type="component" value="Unassembled WGS sequence"/>
</dbReference>
<feature type="transmembrane region" description="Helical" evidence="5">
    <location>
        <begin position="124"/>
        <end position="154"/>
    </location>
</feature>
<gene>
    <name evidence="7" type="ORF">SAMN02927903_02602</name>
</gene>
<accession>A0A1G5JBS7</accession>
<keyword evidence="2 5" id="KW-0812">Transmembrane</keyword>
<evidence type="ECO:0000313" key="7">
    <source>
        <dbReference type="EMBL" id="SCY85410.1"/>
    </source>
</evidence>